<evidence type="ECO:0000313" key="3">
    <source>
        <dbReference type="EMBL" id="PJA84389.1"/>
    </source>
</evidence>
<name>A0A2M7Z555_9BACT</name>
<evidence type="ECO:0000313" key="4">
    <source>
        <dbReference type="Proteomes" id="UP000231034"/>
    </source>
</evidence>
<dbReference type="Pfam" id="PF03054">
    <property type="entry name" value="tRNA_Me_trans"/>
    <property type="match status" value="1"/>
</dbReference>
<dbReference type="GO" id="GO:0103016">
    <property type="term" value="F:tRNA-uridine 2-sulfurtransferase activity"/>
    <property type="evidence" value="ECO:0007669"/>
    <property type="project" value="UniProtKB-EC"/>
</dbReference>
<proteinExistence type="predicted"/>
<accession>A0A2M7Z555</accession>
<dbReference type="Proteomes" id="UP000231034">
    <property type="component" value="Unassembled WGS sequence"/>
</dbReference>
<dbReference type="PANTHER" id="PTHR11933:SF5">
    <property type="entry name" value="MITOCHONDRIAL TRNA-SPECIFIC 2-THIOURIDYLASE 1"/>
    <property type="match status" value="1"/>
</dbReference>
<dbReference type="SUPFAM" id="SSF52402">
    <property type="entry name" value="Adenine nucleotide alpha hydrolases-like"/>
    <property type="match status" value="1"/>
</dbReference>
<dbReference type="CDD" id="cd01998">
    <property type="entry name" value="MnmA_TRMU-like"/>
    <property type="match status" value="1"/>
</dbReference>
<protein>
    <recommendedName>
        <fullName evidence="1">tRNA-uridine 2-sulfurtransferase</fullName>
        <ecNumber evidence="1">2.8.1.13</ecNumber>
    </recommendedName>
</protein>
<organism evidence="3 4">
    <name type="scientific">Candidatus Nealsonbacteria bacterium CG_4_9_14_3_um_filter_37_13</name>
    <dbReference type="NCBI Taxonomy" id="1974695"/>
    <lineage>
        <taxon>Bacteria</taxon>
        <taxon>Candidatus Nealsoniibacteriota</taxon>
    </lineage>
</organism>
<dbReference type="Gene3D" id="3.40.50.620">
    <property type="entry name" value="HUPs"/>
    <property type="match status" value="1"/>
</dbReference>
<dbReference type="GO" id="GO:0002143">
    <property type="term" value="P:tRNA wobble position uridine thiolation"/>
    <property type="evidence" value="ECO:0007669"/>
    <property type="project" value="TreeGrafter"/>
</dbReference>
<feature type="non-terminal residue" evidence="3">
    <location>
        <position position="226"/>
    </location>
</feature>
<dbReference type="EMBL" id="PFVR01000044">
    <property type="protein sequence ID" value="PJA84389.1"/>
    <property type="molecule type" value="Genomic_DNA"/>
</dbReference>
<dbReference type="AlphaFoldDB" id="A0A2M7Z555"/>
<comment type="catalytic activity">
    <reaction evidence="2">
        <text>S-sulfanyl-L-cysteinyl-[protein] + uridine(34) in tRNA + AH2 + ATP = 2-thiouridine(34) in tRNA + L-cysteinyl-[protein] + A + AMP + diphosphate + H(+)</text>
        <dbReference type="Rhea" id="RHEA:47032"/>
        <dbReference type="Rhea" id="RHEA-COMP:10131"/>
        <dbReference type="Rhea" id="RHEA-COMP:11726"/>
        <dbReference type="Rhea" id="RHEA-COMP:11727"/>
        <dbReference type="Rhea" id="RHEA-COMP:11728"/>
        <dbReference type="ChEBI" id="CHEBI:13193"/>
        <dbReference type="ChEBI" id="CHEBI:15378"/>
        <dbReference type="ChEBI" id="CHEBI:17499"/>
        <dbReference type="ChEBI" id="CHEBI:29950"/>
        <dbReference type="ChEBI" id="CHEBI:30616"/>
        <dbReference type="ChEBI" id="CHEBI:33019"/>
        <dbReference type="ChEBI" id="CHEBI:61963"/>
        <dbReference type="ChEBI" id="CHEBI:65315"/>
        <dbReference type="ChEBI" id="CHEBI:87170"/>
        <dbReference type="ChEBI" id="CHEBI:456215"/>
        <dbReference type="EC" id="2.8.1.13"/>
    </reaction>
</comment>
<dbReference type="PANTHER" id="PTHR11933">
    <property type="entry name" value="TRNA 5-METHYLAMINOMETHYL-2-THIOURIDYLATE -METHYLTRANSFERASE"/>
    <property type="match status" value="1"/>
</dbReference>
<dbReference type="InterPro" id="IPR014729">
    <property type="entry name" value="Rossmann-like_a/b/a_fold"/>
</dbReference>
<comment type="caution">
    <text evidence="3">The sequence shown here is derived from an EMBL/GenBank/DDBJ whole genome shotgun (WGS) entry which is preliminary data.</text>
</comment>
<gene>
    <name evidence="3" type="ORF">CO145_01350</name>
</gene>
<evidence type="ECO:0000256" key="1">
    <source>
        <dbReference type="ARBA" id="ARBA00011949"/>
    </source>
</evidence>
<reference evidence="4" key="1">
    <citation type="submission" date="2017-09" db="EMBL/GenBank/DDBJ databases">
        <title>Depth-based differentiation of microbial function through sediment-hosted aquifers and enrichment of novel symbionts in the deep terrestrial subsurface.</title>
        <authorList>
            <person name="Probst A.J."/>
            <person name="Ladd B."/>
            <person name="Jarett J.K."/>
            <person name="Geller-Mcgrath D.E."/>
            <person name="Sieber C.M.K."/>
            <person name="Emerson J.B."/>
            <person name="Anantharaman K."/>
            <person name="Thomas B.C."/>
            <person name="Malmstrom R."/>
            <person name="Stieglmeier M."/>
            <person name="Klingl A."/>
            <person name="Woyke T."/>
            <person name="Ryan C.M."/>
            <person name="Banfield J.F."/>
        </authorList>
    </citation>
    <scope>NUCLEOTIDE SEQUENCE [LARGE SCALE GENOMIC DNA]</scope>
</reference>
<dbReference type="InterPro" id="IPR004506">
    <property type="entry name" value="MnmA-like"/>
</dbReference>
<dbReference type="EC" id="2.8.1.13" evidence="1"/>
<evidence type="ECO:0000256" key="2">
    <source>
        <dbReference type="ARBA" id="ARBA00051542"/>
    </source>
</evidence>
<sequence>MKPVRNSKNNKDLSKNFNLLKNQLKISNRVKKVIYAMSGGVDSSVAAALLKRDGFNVIGVFMKLWPEKYFSLAAQRTVKNVCSQLGIPFLVFNLTKEFKKKVIDYFLREYQRGRTPNPCVECNREIKFGLFFKRAINSGADFVATGHYARLRREIRNSKFEIRKLLIAKDKEKDQSYFLYNLTQKHLKKVLFPIGNYTKPQIRDLAKEFGIYHLVRPESRDICFIK</sequence>